<dbReference type="GO" id="GO:0070475">
    <property type="term" value="P:rRNA base methylation"/>
    <property type="evidence" value="ECO:0007669"/>
    <property type="project" value="UniProtKB-UniRule"/>
</dbReference>
<keyword evidence="9 14" id="KW-0819">tRNA processing</keyword>
<evidence type="ECO:0000256" key="4">
    <source>
        <dbReference type="ARBA" id="ARBA00022490"/>
    </source>
</evidence>
<evidence type="ECO:0000313" key="17">
    <source>
        <dbReference type="Proteomes" id="UP000253570"/>
    </source>
</evidence>
<comment type="caution">
    <text evidence="16">The sequence shown here is derived from an EMBL/GenBank/DDBJ whole genome shotgun (WGS) entry which is preliminary data.</text>
</comment>
<evidence type="ECO:0000256" key="14">
    <source>
        <dbReference type="HAMAP-Rule" id="MF_01849"/>
    </source>
</evidence>
<dbReference type="Gene3D" id="3.20.20.70">
    <property type="entry name" value="Aldolase class I"/>
    <property type="match status" value="1"/>
</dbReference>
<comment type="miscellaneous">
    <text evidence="14">Reaction proceeds by a ping-pong mechanism involving intermediate methylation of a conserved cysteine residue.</text>
</comment>
<evidence type="ECO:0000256" key="7">
    <source>
        <dbReference type="ARBA" id="ARBA00022679"/>
    </source>
</evidence>
<dbReference type="SUPFAM" id="SSF102114">
    <property type="entry name" value="Radical SAM enzymes"/>
    <property type="match status" value="1"/>
</dbReference>
<feature type="domain" description="Radical SAM core" evidence="15">
    <location>
        <begin position="122"/>
        <end position="362"/>
    </location>
</feature>
<dbReference type="AlphaFoldDB" id="A0A368DS32"/>
<feature type="binding site" evidence="14">
    <location>
        <position position="140"/>
    </location>
    <ligand>
        <name>[4Fe-4S] cluster</name>
        <dbReference type="ChEBI" id="CHEBI:49883"/>
        <note>4Fe-4S-S-AdoMet</note>
    </ligand>
</feature>
<comment type="function">
    <text evidence="14">Specifically methylates position 2 of adenine 2503 in 23S rRNA and position 2 of adenine 37 in tRNAs. m2A2503 modification seems to play a crucial role in the proofreading step occurring at the peptidyl transferase center and thus would serve to optimize ribosomal fidelity.</text>
</comment>
<evidence type="ECO:0000256" key="9">
    <source>
        <dbReference type="ARBA" id="ARBA00022694"/>
    </source>
</evidence>
<dbReference type="InterPro" id="IPR040072">
    <property type="entry name" value="Methyltransferase_A"/>
</dbReference>
<evidence type="ECO:0000256" key="2">
    <source>
        <dbReference type="ARBA" id="ARBA00007544"/>
    </source>
</evidence>
<dbReference type="PANTHER" id="PTHR30544">
    <property type="entry name" value="23S RRNA METHYLTRANSFERASE"/>
    <property type="match status" value="1"/>
</dbReference>
<dbReference type="GO" id="GO:0019843">
    <property type="term" value="F:rRNA binding"/>
    <property type="evidence" value="ECO:0007669"/>
    <property type="project" value="UniProtKB-UniRule"/>
</dbReference>
<dbReference type="PANTHER" id="PTHR30544:SF5">
    <property type="entry name" value="RADICAL SAM CORE DOMAIN-CONTAINING PROTEIN"/>
    <property type="match status" value="1"/>
</dbReference>
<dbReference type="HAMAP" id="MF_01849">
    <property type="entry name" value="RNA_methyltr_RlmN"/>
    <property type="match status" value="1"/>
</dbReference>
<keyword evidence="6 14" id="KW-0489">Methyltransferase</keyword>
<keyword evidence="4 14" id="KW-0963">Cytoplasm</keyword>
<keyword evidence="8 14" id="KW-0949">S-adenosyl-L-methionine</keyword>
<keyword evidence="3 14" id="KW-0004">4Fe-4S</keyword>
<feature type="binding site" evidence="14">
    <location>
        <position position="324"/>
    </location>
    <ligand>
        <name>S-adenosyl-L-methionine</name>
        <dbReference type="ChEBI" id="CHEBI:59789"/>
    </ligand>
</feature>
<dbReference type="GO" id="GO:0046872">
    <property type="term" value="F:metal ion binding"/>
    <property type="evidence" value="ECO:0007669"/>
    <property type="project" value="UniProtKB-KW"/>
</dbReference>
<proteinExistence type="inferred from homology"/>
<evidence type="ECO:0000256" key="3">
    <source>
        <dbReference type="ARBA" id="ARBA00022485"/>
    </source>
</evidence>
<dbReference type="FunFam" id="3.20.20.70:FF:000008">
    <property type="entry name" value="Dual-specificity RNA methyltransferase RlmN"/>
    <property type="match status" value="1"/>
</dbReference>
<comment type="caution">
    <text evidence="14">Lacks conserved residue(s) required for the propagation of feature annotation.</text>
</comment>
<feature type="binding site" evidence="14">
    <location>
        <position position="225"/>
    </location>
    <ligand>
        <name>S-adenosyl-L-methionine</name>
        <dbReference type="ChEBI" id="CHEBI:59789"/>
    </ligand>
</feature>
<dbReference type="SFLD" id="SFLDS00029">
    <property type="entry name" value="Radical_SAM"/>
    <property type="match status" value="1"/>
</dbReference>
<dbReference type="CDD" id="cd01335">
    <property type="entry name" value="Radical_SAM"/>
    <property type="match status" value="1"/>
</dbReference>
<keyword evidence="10 14" id="KW-0479">Metal-binding</keyword>
<organism evidence="16 17">
    <name type="scientific">PS1 clade bacterium</name>
    <dbReference type="NCBI Taxonomy" id="2175152"/>
    <lineage>
        <taxon>Bacteria</taxon>
        <taxon>Pseudomonadati</taxon>
        <taxon>Pseudomonadota</taxon>
        <taxon>Alphaproteobacteria</taxon>
        <taxon>PS1 clade</taxon>
    </lineage>
</organism>
<dbReference type="PIRSF" id="PIRSF006004">
    <property type="entry name" value="CHP00048"/>
    <property type="match status" value="1"/>
</dbReference>
<comment type="catalytic activity">
    <reaction evidence="14">
        <text>adenosine(37) in tRNA + 2 reduced [2Fe-2S]-[ferredoxin] + 2 S-adenosyl-L-methionine = 2-methyladenosine(37) in tRNA + 5'-deoxyadenosine + L-methionine + 2 oxidized [2Fe-2S]-[ferredoxin] + S-adenosyl-L-homocysteine</text>
        <dbReference type="Rhea" id="RHEA:43332"/>
        <dbReference type="Rhea" id="RHEA-COMP:10000"/>
        <dbReference type="Rhea" id="RHEA-COMP:10001"/>
        <dbReference type="Rhea" id="RHEA-COMP:10162"/>
        <dbReference type="Rhea" id="RHEA-COMP:10485"/>
        <dbReference type="ChEBI" id="CHEBI:17319"/>
        <dbReference type="ChEBI" id="CHEBI:33737"/>
        <dbReference type="ChEBI" id="CHEBI:33738"/>
        <dbReference type="ChEBI" id="CHEBI:57844"/>
        <dbReference type="ChEBI" id="CHEBI:57856"/>
        <dbReference type="ChEBI" id="CHEBI:59789"/>
        <dbReference type="ChEBI" id="CHEBI:74411"/>
        <dbReference type="ChEBI" id="CHEBI:74497"/>
        <dbReference type="EC" id="2.1.1.192"/>
    </reaction>
</comment>
<evidence type="ECO:0000256" key="12">
    <source>
        <dbReference type="ARBA" id="ARBA00023014"/>
    </source>
</evidence>
<dbReference type="GO" id="GO:0030488">
    <property type="term" value="P:tRNA methylation"/>
    <property type="evidence" value="ECO:0007669"/>
    <property type="project" value="UniProtKB-UniRule"/>
</dbReference>
<feature type="binding site" evidence="14">
    <location>
        <begin position="247"/>
        <end position="249"/>
    </location>
    <ligand>
        <name>S-adenosyl-L-methionine</name>
        <dbReference type="ChEBI" id="CHEBI:59789"/>
    </ligand>
</feature>
<dbReference type="GO" id="GO:0000049">
    <property type="term" value="F:tRNA binding"/>
    <property type="evidence" value="ECO:0007669"/>
    <property type="project" value="UniProtKB-UniRule"/>
</dbReference>
<evidence type="ECO:0000259" key="15">
    <source>
        <dbReference type="PROSITE" id="PS51918"/>
    </source>
</evidence>
<dbReference type="GO" id="GO:0051539">
    <property type="term" value="F:4 iron, 4 sulfur cluster binding"/>
    <property type="evidence" value="ECO:0007669"/>
    <property type="project" value="UniProtKB-UniRule"/>
</dbReference>
<dbReference type="InterPro" id="IPR007197">
    <property type="entry name" value="rSAM"/>
</dbReference>
<evidence type="ECO:0000256" key="5">
    <source>
        <dbReference type="ARBA" id="ARBA00022552"/>
    </source>
</evidence>
<evidence type="ECO:0000256" key="1">
    <source>
        <dbReference type="ARBA" id="ARBA00004496"/>
    </source>
</evidence>
<sequence length="381" mass="43263">MLDLQTNTSNNDNTLQKVRALYGYSQSEISENLKDYDIPLKQNSMRTKQLWNWIFLKGIKEFSDIRNMPKDLLNELSNDYTLKRNSVSTEQRSADGTIKWLLGLSNNGLSTPNEIETVFIPEEKRGTLCVSSQIGCTLNCSFCHTGTQKLIRNLTTEEIVSQLLIAKDRLNDWHGSEPDKLRKITNIVMMGMGEPLYNFEAVKKALLIMTDCDGLALSKRRVTLSTSGIVPFMERVGTEIGVSLAVSLHSAKDDVRDILVPINKKYPLKELIKACENYPKLKNSSKITFEYVMLKDINDSIEDAKDLAKLLRNIPSKINLIPFNPWPGNNYQCSDMEQIKKFSELLNNDGFSCPIRKPRGQDIMAACGQLKSETVRLRKRN</sequence>
<comment type="catalytic activity">
    <reaction evidence="14">
        <text>adenosine(2503) in 23S rRNA + 2 reduced [2Fe-2S]-[ferredoxin] + 2 S-adenosyl-L-methionine = 2-methyladenosine(2503) in 23S rRNA + 5'-deoxyadenosine + L-methionine + 2 oxidized [2Fe-2S]-[ferredoxin] + S-adenosyl-L-homocysteine</text>
        <dbReference type="Rhea" id="RHEA:42916"/>
        <dbReference type="Rhea" id="RHEA-COMP:10000"/>
        <dbReference type="Rhea" id="RHEA-COMP:10001"/>
        <dbReference type="Rhea" id="RHEA-COMP:10152"/>
        <dbReference type="Rhea" id="RHEA-COMP:10282"/>
        <dbReference type="ChEBI" id="CHEBI:17319"/>
        <dbReference type="ChEBI" id="CHEBI:33737"/>
        <dbReference type="ChEBI" id="CHEBI:33738"/>
        <dbReference type="ChEBI" id="CHEBI:57844"/>
        <dbReference type="ChEBI" id="CHEBI:57856"/>
        <dbReference type="ChEBI" id="CHEBI:59789"/>
        <dbReference type="ChEBI" id="CHEBI:74411"/>
        <dbReference type="ChEBI" id="CHEBI:74497"/>
        <dbReference type="EC" id="2.1.1.192"/>
    </reaction>
</comment>
<comment type="similarity">
    <text evidence="2 14">Belongs to the radical SAM superfamily. RlmN family.</text>
</comment>
<feature type="binding site" evidence="14">
    <location>
        <position position="143"/>
    </location>
    <ligand>
        <name>[4Fe-4S] cluster</name>
        <dbReference type="ChEBI" id="CHEBI:49883"/>
        <note>4Fe-4S-S-AdoMet</note>
    </ligand>
</feature>
<keyword evidence="11 14" id="KW-0408">Iron</keyword>
<dbReference type="InterPro" id="IPR013785">
    <property type="entry name" value="Aldolase_TIM"/>
</dbReference>
<evidence type="ECO:0000313" key="16">
    <source>
        <dbReference type="EMBL" id="RCL74642.1"/>
    </source>
</evidence>
<evidence type="ECO:0000256" key="11">
    <source>
        <dbReference type="ARBA" id="ARBA00023004"/>
    </source>
</evidence>
<keyword evidence="12 14" id="KW-0411">Iron-sulfur</keyword>
<dbReference type="Gene3D" id="1.10.150.530">
    <property type="match status" value="1"/>
</dbReference>
<dbReference type="Pfam" id="PF04055">
    <property type="entry name" value="Radical_SAM"/>
    <property type="match status" value="1"/>
</dbReference>
<dbReference type="InterPro" id="IPR058240">
    <property type="entry name" value="rSAM_sf"/>
</dbReference>
<dbReference type="PROSITE" id="PS51918">
    <property type="entry name" value="RADICAL_SAM"/>
    <property type="match status" value="1"/>
</dbReference>
<dbReference type="Proteomes" id="UP000253570">
    <property type="component" value="Unassembled WGS sequence"/>
</dbReference>
<feature type="binding site" evidence="14">
    <location>
        <position position="136"/>
    </location>
    <ligand>
        <name>[4Fe-4S] cluster</name>
        <dbReference type="ChEBI" id="CHEBI:49883"/>
        <note>4Fe-4S-S-AdoMet</note>
    </ligand>
</feature>
<dbReference type="SFLD" id="SFLDF00275">
    <property type="entry name" value="adenosine_C2_methyltransferase"/>
    <property type="match status" value="1"/>
</dbReference>
<gene>
    <name evidence="14 16" type="primary">rlmN</name>
    <name evidence="16" type="ORF">DBW71_00410</name>
</gene>
<protein>
    <recommendedName>
        <fullName evidence="14">Dual-specificity RNA methyltransferase RlmN</fullName>
        <ecNumber evidence="14">2.1.1.192</ecNumber>
    </recommendedName>
    <alternativeName>
        <fullName evidence="14">23S rRNA (adenine(2503)-C(2))-methyltransferase</fullName>
    </alternativeName>
    <alternativeName>
        <fullName evidence="14">23S rRNA m2A2503 methyltransferase</fullName>
    </alternativeName>
    <alternativeName>
        <fullName evidence="14">Ribosomal RNA large subunit methyltransferase N</fullName>
    </alternativeName>
    <alternativeName>
        <fullName evidence="14">tRNA (adenine(37)-C(2))-methyltransferase</fullName>
    </alternativeName>
    <alternativeName>
        <fullName evidence="14">tRNA m2A37 methyltransferase</fullName>
    </alternativeName>
</protein>
<dbReference type="InterPro" id="IPR004383">
    <property type="entry name" value="rRNA_lsu_MTrfase_RlmN/Cfr"/>
</dbReference>
<keyword evidence="7 14" id="KW-0808">Transferase</keyword>
<reference evidence="16 17" key="1">
    <citation type="journal article" date="2018" name="Microbiome">
        <title>Fine metagenomic profile of the Mediterranean stratified and mixed water columns revealed by assembly and recruitment.</title>
        <authorList>
            <person name="Haro-Moreno J.M."/>
            <person name="Lopez-Perez M."/>
            <person name="De La Torre J.R."/>
            <person name="Picazo A."/>
            <person name="Camacho A."/>
            <person name="Rodriguez-Valera F."/>
        </authorList>
    </citation>
    <scope>NUCLEOTIDE SEQUENCE [LARGE SCALE GENOMIC DNA]</scope>
    <source>
        <strain evidence="16">MED-G57</strain>
    </source>
</reference>
<dbReference type="InterPro" id="IPR027492">
    <property type="entry name" value="RNA_MTrfase_RlmN"/>
</dbReference>
<keyword evidence="5 14" id="KW-0698">rRNA processing</keyword>
<name>A0A368DS32_9PROT</name>
<accession>A0A368DS32</accession>
<dbReference type="GO" id="GO:0002935">
    <property type="term" value="F:tRNA (adenine(37)-C2)-methyltransferase activity"/>
    <property type="evidence" value="ECO:0007669"/>
    <property type="project" value="UniProtKB-UniRule"/>
</dbReference>
<dbReference type="SFLD" id="SFLDG01062">
    <property type="entry name" value="methyltransferase_(Class_A)"/>
    <property type="match status" value="1"/>
</dbReference>
<feature type="binding site" evidence="14">
    <location>
        <begin position="193"/>
        <end position="194"/>
    </location>
    <ligand>
        <name>S-adenosyl-L-methionine</name>
        <dbReference type="ChEBI" id="CHEBI:59789"/>
    </ligand>
</feature>
<comment type="cofactor">
    <cofactor evidence="14">
        <name>[4Fe-4S] cluster</name>
        <dbReference type="ChEBI" id="CHEBI:49883"/>
    </cofactor>
    <text evidence="14">Binds 1 [4Fe-4S] cluster. The cluster is coordinated with 3 cysteines and an exchangeable S-adenosyl-L-methionine.</text>
</comment>
<dbReference type="GO" id="GO:0070040">
    <property type="term" value="F:rRNA (adenine(2503)-C2-)-methyltransferase activity"/>
    <property type="evidence" value="ECO:0007669"/>
    <property type="project" value="UniProtKB-UniRule"/>
</dbReference>
<evidence type="ECO:0000256" key="13">
    <source>
        <dbReference type="ARBA" id="ARBA00023157"/>
    </source>
</evidence>
<feature type="active site" description="Proton acceptor" evidence="14">
    <location>
        <position position="116"/>
    </location>
</feature>
<keyword evidence="13 14" id="KW-1015">Disulfide bond</keyword>
<evidence type="ECO:0000256" key="10">
    <source>
        <dbReference type="ARBA" id="ARBA00022723"/>
    </source>
</evidence>
<dbReference type="GO" id="GO:0005737">
    <property type="term" value="C:cytoplasm"/>
    <property type="evidence" value="ECO:0007669"/>
    <property type="project" value="UniProtKB-SubCell"/>
</dbReference>
<dbReference type="EC" id="2.1.1.192" evidence="14"/>
<comment type="subcellular location">
    <subcellularLocation>
        <location evidence="1 14">Cytoplasm</location>
    </subcellularLocation>
</comment>
<evidence type="ECO:0000256" key="8">
    <source>
        <dbReference type="ARBA" id="ARBA00022691"/>
    </source>
</evidence>
<evidence type="ECO:0000256" key="6">
    <source>
        <dbReference type="ARBA" id="ARBA00022603"/>
    </source>
</evidence>
<dbReference type="EMBL" id="QOQD01000001">
    <property type="protein sequence ID" value="RCL74642.1"/>
    <property type="molecule type" value="Genomic_DNA"/>
</dbReference>
<feature type="active site" description="S-methylcysteine intermediate" evidence="14">
    <location>
        <position position="367"/>
    </location>
</feature>
<dbReference type="NCBIfam" id="TIGR00048">
    <property type="entry name" value="rRNA_mod_RlmN"/>
    <property type="match status" value="1"/>
</dbReference>